<evidence type="ECO:0000313" key="1">
    <source>
        <dbReference type="EMBL" id="EHL13333.1"/>
    </source>
</evidence>
<keyword evidence="2" id="KW-1185">Reference proteome</keyword>
<dbReference type="Proteomes" id="UP000003527">
    <property type="component" value="Unassembled WGS sequence"/>
</dbReference>
<accession>G9WSW3</accession>
<evidence type="ECO:0008006" key="3">
    <source>
        <dbReference type="Google" id="ProtNLM"/>
    </source>
</evidence>
<sequence length="444" mass="51336">MRKERLALGFFLCTAVFFFLSVCDKRFLTPKFSKKAVEDSLTAYEKLFAGAPHRAYDKEGRGGYINKEGEWVIKAQYLAVKPFREGYAAVQDADTELWGYIDVHGKTVIKPKFMEAGSFINGSTAVKEPEGGFGIIDRRGKFIVEPIYRTISYFKEGFACAEDMETGEYWFLNEEGEKVFGPYKGAFLFHDGKALVKETEENRDWFYIDKKGKKYPFNEEVEIVMAKWYGDGEDDFWTENEYLDFSEGYPEYINDSCVAVNEKGEAISPEYKYLEPFDRDGYALAKIQKGEDEFYGIVDKQYNWVIEPEYSSLYKSDYGYVIAEKKEWEESGRVDYVVMDLKGNVVFTDWKEDEIVLNYDSDLSKGNPLPAYTKKNDVWKMGYIDWDHSILIPFKYDDAYAFAEDGSYAVVEKNGLYGVIDKKGNWILKPKFGGFSLYGIHDMD</sequence>
<organism evidence="1 2">
    <name type="scientific">Oribacterium asaccharolyticum ACB7</name>
    <dbReference type="NCBI Taxonomy" id="796944"/>
    <lineage>
        <taxon>Bacteria</taxon>
        <taxon>Bacillati</taxon>
        <taxon>Bacillota</taxon>
        <taxon>Clostridia</taxon>
        <taxon>Lachnospirales</taxon>
        <taxon>Lachnospiraceae</taxon>
        <taxon>Oribacterium</taxon>
    </lineage>
</organism>
<dbReference type="EMBL" id="AFZD01000007">
    <property type="protein sequence ID" value="EHL13333.1"/>
    <property type="molecule type" value="Genomic_DNA"/>
</dbReference>
<dbReference type="AlphaFoldDB" id="G9WSW3"/>
<gene>
    <name evidence="1" type="ORF">HMPREF9624_02179</name>
</gene>
<dbReference type="PATRIC" id="fig|796944.3.peg.702"/>
<dbReference type="HOGENOM" id="CLU_030408_3_2_9"/>
<dbReference type="Pfam" id="PF14903">
    <property type="entry name" value="WG_beta_rep"/>
    <property type="match status" value="6"/>
</dbReference>
<evidence type="ECO:0000313" key="2">
    <source>
        <dbReference type="Proteomes" id="UP000003527"/>
    </source>
</evidence>
<dbReference type="InterPro" id="IPR032774">
    <property type="entry name" value="WG_beta_rep"/>
</dbReference>
<dbReference type="PANTHER" id="PTHR37841">
    <property type="entry name" value="GLR2918 PROTEIN"/>
    <property type="match status" value="1"/>
</dbReference>
<dbReference type="RefSeq" id="WP_009537825.1">
    <property type="nucleotide sequence ID" value="NZ_JH414507.1"/>
</dbReference>
<dbReference type="PANTHER" id="PTHR37841:SF1">
    <property type="entry name" value="DUF3298 DOMAIN-CONTAINING PROTEIN"/>
    <property type="match status" value="1"/>
</dbReference>
<protein>
    <recommendedName>
        <fullName evidence="3">WG repeat-containing protein</fullName>
    </recommendedName>
</protein>
<name>G9WSW3_9FIRM</name>
<comment type="caution">
    <text evidence="1">The sequence shown here is derived from an EMBL/GenBank/DDBJ whole genome shotgun (WGS) entry which is preliminary data.</text>
</comment>
<reference evidence="1 2" key="1">
    <citation type="submission" date="2011-08" db="EMBL/GenBank/DDBJ databases">
        <title>The Genome Sequence of Oribacterium sp. ACB7.</title>
        <authorList>
            <consortium name="The Broad Institute Genome Sequencing Platform"/>
            <person name="Earl A."/>
            <person name="Ward D."/>
            <person name="Feldgarden M."/>
            <person name="Gevers D."/>
            <person name="Sizova M."/>
            <person name="Hazen A."/>
            <person name="Epstein S."/>
            <person name="Young S.K."/>
            <person name="Zeng Q."/>
            <person name="Gargeya S."/>
            <person name="Fitzgerald M."/>
            <person name="Haas B."/>
            <person name="Abouelleil A."/>
            <person name="Alvarado L."/>
            <person name="Arachchi H.M."/>
            <person name="Berlin A."/>
            <person name="Brown A."/>
            <person name="Chapman S.B."/>
            <person name="Chen Z."/>
            <person name="Dunbar C."/>
            <person name="Freedman E."/>
            <person name="Gearin G."/>
            <person name="Gellesch M."/>
            <person name="Goldberg J."/>
            <person name="Griggs A."/>
            <person name="Gujja S."/>
            <person name="Heiman D."/>
            <person name="Howarth C."/>
            <person name="Larson L."/>
            <person name="Lui A."/>
            <person name="MacDonald P.J.P."/>
            <person name="Montmayeur A."/>
            <person name="Murphy C."/>
            <person name="Neiman D."/>
            <person name="Pearson M."/>
            <person name="Priest M."/>
            <person name="Roberts A."/>
            <person name="Saif S."/>
            <person name="Shea T."/>
            <person name="Shenoy N."/>
            <person name="Sisk P."/>
            <person name="Stolte C."/>
            <person name="Sykes S."/>
            <person name="Wortman J."/>
            <person name="Nusbaum C."/>
            <person name="Birren B."/>
        </authorList>
    </citation>
    <scope>NUCLEOTIDE SEQUENCE [LARGE SCALE GENOMIC DNA]</scope>
    <source>
        <strain evidence="1 2">ACB7</strain>
    </source>
</reference>
<proteinExistence type="predicted"/>